<feature type="region of interest" description="Disordered" evidence="1">
    <location>
        <begin position="186"/>
        <end position="215"/>
    </location>
</feature>
<feature type="compositionally biased region" description="Polar residues" evidence="1">
    <location>
        <begin position="186"/>
        <end position="200"/>
    </location>
</feature>
<proteinExistence type="predicted"/>
<feature type="transmembrane region" description="Helical" evidence="2">
    <location>
        <begin position="88"/>
        <end position="109"/>
    </location>
</feature>
<feature type="domain" description="DUF6534" evidence="3">
    <location>
        <begin position="29"/>
        <end position="112"/>
    </location>
</feature>
<evidence type="ECO:0000256" key="1">
    <source>
        <dbReference type="SAM" id="MobiDB-lite"/>
    </source>
</evidence>
<protein>
    <recommendedName>
        <fullName evidence="3">DUF6534 domain-containing protein</fullName>
    </recommendedName>
</protein>
<dbReference type="AlphaFoldDB" id="A0A8H3GTL6"/>
<feature type="transmembrane region" description="Helical" evidence="2">
    <location>
        <begin position="27"/>
        <end position="48"/>
    </location>
</feature>
<organism evidence="4 5">
    <name type="scientific">Rhizoctonia solani</name>
    <dbReference type="NCBI Taxonomy" id="456999"/>
    <lineage>
        <taxon>Eukaryota</taxon>
        <taxon>Fungi</taxon>
        <taxon>Dikarya</taxon>
        <taxon>Basidiomycota</taxon>
        <taxon>Agaricomycotina</taxon>
        <taxon>Agaricomycetes</taxon>
        <taxon>Cantharellales</taxon>
        <taxon>Ceratobasidiaceae</taxon>
        <taxon>Rhizoctonia</taxon>
    </lineage>
</organism>
<reference evidence="4" key="1">
    <citation type="submission" date="2021-01" db="EMBL/GenBank/DDBJ databases">
        <authorList>
            <person name="Kaushik A."/>
        </authorList>
    </citation>
    <scope>NUCLEOTIDE SEQUENCE</scope>
    <source>
        <strain evidence="4">AG1-1C</strain>
    </source>
</reference>
<dbReference type="Proteomes" id="UP000663846">
    <property type="component" value="Unassembled WGS sequence"/>
</dbReference>
<keyword evidence="2" id="KW-0812">Transmembrane</keyword>
<dbReference type="InterPro" id="IPR045339">
    <property type="entry name" value="DUF6534"/>
</dbReference>
<evidence type="ECO:0000256" key="2">
    <source>
        <dbReference type="SAM" id="Phobius"/>
    </source>
</evidence>
<evidence type="ECO:0000313" key="4">
    <source>
        <dbReference type="EMBL" id="CAE6467614.1"/>
    </source>
</evidence>
<dbReference type="EMBL" id="CAJMWS010000890">
    <property type="protein sequence ID" value="CAE6467614.1"/>
    <property type="molecule type" value="Genomic_DNA"/>
</dbReference>
<accession>A0A8H3GTL6</accession>
<evidence type="ECO:0000259" key="3">
    <source>
        <dbReference type="Pfam" id="PF20152"/>
    </source>
</evidence>
<evidence type="ECO:0000313" key="5">
    <source>
        <dbReference type="Proteomes" id="UP000663846"/>
    </source>
</evidence>
<sequence>MQLGFGIAVSSLAWVYGDWIASVWMGSATFCSVIIAYNLSAFLASTYVRAQGAIDLINHFLRCLIHTGLLTSVLTVVNLLAFSFMGQYVRIGVNFPLGTLHLITILAVLNARPCDTTDHPVFDEYEFGGTRHKAGSVNAMGPVSLEGSLSLKIPAKFLRKEPPITVLVQQDTHVIGISPIRVDSRNSTLQQHEYSDGTESIETRVELPKSQTSTI</sequence>
<keyword evidence="2" id="KW-1133">Transmembrane helix</keyword>
<name>A0A8H3GTL6_9AGAM</name>
<feature type="transmembrane region" description="Helical" evidence="2">
    <location>
        <begin position="60"/>
        <end position="82"/>
    </location>
</feature>
<gene>
    <name evidence="4" type="ORF">RDB_LOCUS169754</name>
</gene>
<keyword evidence="2" id="KW-0472">Membrane</keyword>
<dbReference type="Pfam" id="PF20152">
    <property type="entry name" value="DUF6534"/>
    <property type="match status" value="1"/>
</dbReference>
<comment type="caution">
    <text evidence="4">The sequence shown here is derived from an EMBL/GenBank/DDBJ whole genome shotgun (WGS) entry which is preliminary data.</text>
</comment>